<feature type="compositionally biased region" description="Low complexity" evidence="5">
    <location>
        <begin position="308"/>
        <end position="324"/>
    </location>
</feature>
<keyword evidence="6" id="KW-0812">Transmembrane</keyword>
<dbReference type="eggNOG" id="ENOG502SAF2">
    <property type="taxonomic scope" value="Eukaryota"/>
</dbReference>
<dbReference type="InterPro" id="IPR013517">
    <property type="entry name" value="FG-GAP"/>
</dbReference>
<evidence type="ECO:0008006" key="9">
    <source>
        <dbReference type="Google" id="ProtNLM"/>
    </source>
</evidence>
<dbReference type="STRING" id="35128.B8CD85"/>
<dbReference type="PANTHER" id="PTHR36220">
    <property type="entry name" value="UNNAMED PRODUCT"/>
    <property type="match status" value="1"/>
</dbReference>
<evidence type="ECO:0000256" key="6">
    <source>
        <dbReference type="SAM" id="Phobius"/>
    </source>
</evidence>
<keyword evidence="6" id="KW-1133">Transmembrane helix</keyword>
<keyword evidence="8" id="KW-1185">Reference proteome</keyword>
<keyword evidence="6" id="KW-0472">Membrane</keyword>
<protein>
    <recommendedName>
        <fullName evidence="9">Integrin alpha beta-propellor repeat protein</fullName>
    </recommendedName>
</protein>
<dbReference type="KEGG" id="tps:THAPSDRAFT_24982"/>
<gene>
    <name evidence="7" type="ORF">THAPSDRAFT_24982</name>
</gene>
<dbReference type="PANTHER" id="PTHR36220:SF1">
    <property type="entry name" value="GAMMA TUBULIN COMPLEX COMPONENT C-TERMINAL DOMAIN-CONTAINING PROTEIN"/>
    <property type="match status" value="1"/>
</dbReference>
<evidence type="ECO:0000256" key="3">
    <source>
        <dbReference type="ARBA" id="ARBA00023180"/>
    </source>
</evidence>
<dbReference type="Pfam" id="PF14312">
    <property type="entry name" value="FG-GAP_2"/>
    <property type="match status" value="6"/>
</dbReference>
<feature type="compositionally biased region" description="Pro residues" evidence="5">
    <location>
        <begin position="1"/>
        <end position="10"/>
    </location>
</feature>
<proteinExistence type="predicted"/>
<dbReference type="RefSeq" id="XP_002294209.1">
    <property type="nucleotide sequence ID" value="XM_002294173.1"/>
</dbReference>
<dbReference type="InterPro" id="IPR028994">
    <property type="entry name" value="Integrin_alpha_N"/>
</dbReference>
<evidence type="ECO:0000256" key="1">
    <source>
        <dbReference type="ARBA" id="ARBA00022729"/>
    </source>
</evidence>
<keyword evidence="2" id="KW-0677">Repeat</keyword>
<reference evidence="7 8" key="2">
    <citation type="journal article" date="2008" name="Nature">
        <title>The Phaeodactylum genome reveals the evolutionary history of diatom genomes.</title>
        <authorList>
            <person name="Bowler C."/>
            <person name="Allen A.E."/>
            <person name="Badger J.H."/>
            <person name="Grimwood J."/>
            <person name="Jabbari K."/>
            <person name="Kuo A."/>
            <person name="Maheswari U."/>
            <person name="Martens C."/>
            <person name="Maumus F."/>
            <person name="Otillar R.P."/>
            <person name="Rayko E."/>
            <person name="Salamov A."/>
            <person name="Vandepoele K."/>
            <person name="Beszteri B."/>
            <person name="Gruber A."/>
            <person name="Heijde M."/>
            <person name="Katinka M."/>
            <person name="Mock T."/>
            <person name="Valentin K."/>
            <person name="Verret F."/>
            <person name="Berges J.A."/>
            <person name="Brownlee C."/>
            <person name="Cadoret J.P."/>
            <person name="Chiovitti A."/>
            <person name="Choi C.J."/>
            <person name="Coesel S."/>
            <person name="De Martino A."/>
            <person name="Detter J.C."/>
            <person name="Durkin C."/>
            <person name="Falciatore A."/>
            <person name="Fournet J."/>
            <person name="Haruta M."/>
            <person name="Huysman M.J."/>
            <person name="Jenkins B.D."/>
            <person name="Jiroutova K."/>
            <person name="Jorgensen R.E."/>
            <person name="Joubert Y."/>
            <person name="Kaplan A."/>
            <person name="Kroger N."/>
            <person name="Kroth P.G."/>
            <person name="La Roche J."/>
            <person name="Lindquist E."/>
            <person name="Lommer M."/>
            <person name="Martin-Jezequel V."/>
            <person name="Lopez P.J."/>
            <person name="Lucas S."/>
            <person name="Mangogna M."/>
            <person name="McGinnis K."/>
            <person name="Medlin L.K."/>
            <person name="Montsant A."/>
            <person name="Oudot-Le Secq M.P."/>
            <person name="Napoli C."/>
            <person name="Obornik M."/>
            <person name="Parker M.S."/>
            <person name="Petit J.L."/>
            <person name="Porcel B.M."/>
            <person name="Poulsen N."/>
            <person name="Robison M."/>
            <person name="Rychlewski L."/>
            <person name="Rynearson T.A."/>
            <person name="Schmutz J."/>
            <person name="Shapiro H."/>
            <person name="Siaut M."/>
            <person name="Stanley M."/>
            <person name="Sussman M.R."/>
            <person name="Taylor A.R."/>
            <person name="Vardi A."/>
            <person name="von Dassow P."/>
            <person name="Vyverman W."/>
            <person name="Willis A."/>
            <person name="Wyrwicz L.S."/>
            <person name="Rokhsar D.S."/>
            <person name="Weissenbach J."/>
            <person name="Armbrust E.V."/>
            <person name="Green B.R."/>
            <person name="Van de Peer Y."/>
            <person name="Grigoriev I.V."/>
        </authorList>
    </citation>
    <scope>NUCLEOTIDE SEQUENCE [LARGE SCALE GENOMIC DNA]</scope>
    <source>
        <strain evidence="7 8">CCMP1335</strain>
    </source>
</reference>
<feature type="region of interest" description="Disordered" evidence="5">
    <location>
        <begin position="1"/>
        <end position="69"/>
    </location>
</feature>
<keyword evidence="3" id="KW-0325">Glycoprotein</keyword>
<dbReference type="Proteomes" id="UP000001449">
    <property type="component" value="Chromosome 15"/>
</dbReference>
<accession>B8CD85</accession>
<keyword evidence="1" id="KW-0732">Signal</keyword>
<evidence type="ECO:0000313" key="8">
    <source>
        <dbReference type="Proteomes" id="UP000001449"/>
    </source>
</evidence>
<dbReference type="SUPFAM" id="SSF69318">
    <property type="entry name" value="Integrin alpha N-terminal domain"/>
    <property type="match status" value="1"/>
</dbReference>
<evidence type="ECO:0000256" key="5">
    <source>
        <dbReference type="SAM" id="MobiDB-lite"/>
    </source>
</evidence>
<dbReference type="InParanoid" id="B8CD85"/>
<dbReference type="EMBL" id="CM000650">
    <property type="protein sequence ID" value="EED88564.1"/>
    <property type="molecule type" value="Genomic_DNA"/>
</dbReference>
<dbReference type="InterPro" id="IPR013519">
    <property type="entry name" value="Int_alpha_beta-p"/>
</dbReference>
<evidence type="ECO:0000256" key="2">
    <source>
        <dbReference type="ARBA" id="ARBA00022737"/>
    </source>
</evidence>
<dbReference type="SMART" id="SM00191">
    <property type="entry name" value="Int_alpha"/>
    <property type="match status" value="4"/>
</dbReference>
<name>B8CD85_THAPS</name>
<reference evidence="7 8" key="1">
    <citation type="journal article" date="2004" name="Science">
        <title>The genome of the diatom Thalassiosira pseudonana: ecology, evolution, and metabolism.</title>
        <authorList>
            <person name="Armbrust E.V."/>
            <person name="Berges J.A."/>
            <person name="Bowler C."/>
            <person name="Green B.R."/>
            <person name="Martinez D."/>
            <person name="Putnam N.H."/>
            <person name="Zhou S."/>
            <person name="Allen A.E."/>
            <person name="Apt K.E."/>
            <person name="Bechner M."/>
            <person name="Brzezinski M.A."/>
            <person name="Chaal B.K."/>
            <person name="Chiovitti A."/>
            <person name="Davis A.K."/>
            <person name="Demarest M.S."/>
            <person name="Detter J.C."/>
            <person name="Glavina T."/>
            <person name="Goodstein D."/>
            <person name="Hadi M.Z."/>
            <person name="Hellsten U."/>
            <person name="Hildebrand M."/>
            <person name="Jenkins B.D."/>
            <person name="Jurka J."/>
            <person name="Kapitonov V.V."/>
            <person name="Kroger N."/>
            <person name="Lau W.W."/>
            <person name="Lane T.W."/>
            <person name="Larimer F.W."/>
            <person name="Lippmeier J.C."/>
            <person name="Lucas S."/>
            <person name="Medina M."/>
            <person name="Montsant A."/>
            <person name="Obornik M."/>
            <person name="Parker M.S."/>
            <person name="Palenik B."/>
            <person name="Pazour G.J."/>
            <person name="Richardson P.M."/>
            <person name="Rynearson T.A."/>
            <person name="Saito M.A."/>
            <person name="Schwartz D.C."/>
            <person name="Thamatrakoln K."/>
            <person name="Valentin K."/>
            <person name="Vardi A."/>
            <person name="Wilkerson F.P."/>
            <person name="Rokhsar D.S."/>
        </authorList>
    </citation>
    <scope>NUCLEOTIDE SEQUENCE [LARGE SCALE GENOMIC DNA]</scope>
    <source>
        <strain evidence="7 8">CCMP1335</strain>
    </source>
</reference>
<feature type="repeat" description="FG-GAP" evidence="4">
    <location>
        <begin position="606"/>
        <end position="661"/>
    </location>
</feature>
<dbReference type="PaxDb" id="35128-Thaps24982"/>
<evidence type="ECO:0000256" key="4">
    <source>
        <dbReference type="PROSITE-ProRule" id="PRU00803"/>
    </source>
</evidence>
<feature type="region of interest" description="Disordered" evidence="5">
    <location>
        <begin position="249"/>
        <end position="270"/>
    </location>
</feature>
<dbReference type="Gene3D" id="2.130.10.130">
    <property type="entry name" value="Integrin alpha, N-terminal"/>
    <property type="match status" value="1"/>
</dbReference>
<evidence type="ECO:0000313" key="7">
    <source>
        <dbReference type="EMBL" id="EED88564.1"/>
    </source>
</evidence>
<dbReference type="HOGENOM" id="CLU_337577_0_0_1"/>
<dbReference type="GeneID" id="7441985"/>
<dbReference type="PROSITE" id="PS51470">
    <property type="entry name" value="FG_GAP"/>
    <property type="match status" value="1"/>
</dbReference>
<feature type="region of interest" description="Disordered" evidence="5">
    <location>
        <begin position="308"/>
        <end position="329"/>
    </location>
</feature>
<feature type="transmembrane region" description="Helical" evidence="6">
    <location>
        <begin position="145"/>
        <end position="167"/>
    </location>
</feature>
<feature type="region of interest" description="Disordered" evidence="5">
    <location>
        <begin position="200"/>
        <end position="220"/>
    </location>
</feature>
<sequence>MTSTKPPDPPGHQSEVLIPQRANGILNPRASIDESVISESSCYTSTTDGDGDDGGSSFNKEGGNTRRTSADWEDMIHRKEEMKQHRHDAEIGVVVDDGAVGVGHHRHQEDEEAEDHKAVRVLPHVSTNQQSTEVTEEERYKRRKYLFIILAVLLLLTTVIGLVVGLIKNNGSGSNNVIGSKKDVASTADTITNTADTAPSMEATSDAFPSAEPDGCTEEGKQCPDGINGVMRNELSNCEFDPCPISESNVPSVSPTSIGSQNMQSPSLSTTQPLTIECTPDLKTCPDGSFVARDPSDDCNFMSCNNSVASNTPSSSPTATPSSSEDNIPKQCTEVDSKICPDGITVVERNPFQNCEFFSCPNGVSSEVPSMMPTYSPVGLEFISVPSVQPVAQIQTTKPTPITTLLCTPSGDSEQCQGALTLLEQCSSSNSVENDQYGSAISILKSNDVRSDIYAVVGARYHSQSGVAYLLSYDKETNQWEHVAELRPSTNGNNADSSSYDQFGFAVAISSKWIAIGAPLDTAGTGSVAIYRLEDVLVSSANSNNSSISGAFRLIPQDSTYGSRVGSSVAIDDDMIVVGAARHQNKVGATYIYQHNDNGSWDEVANITPDDASDDSQGNFGYSVAIGNGVLVVGAPYNDDSGRNRCGSVYVYEQSSSGYGVLQKIVPPELLTGDQFGSAVAIGTMTNPSTNLKEERIVVGVYLDDDKGVDSGSVYIYVRRKNEGEFAFEQKLLATEWSLGNEFGGSVDIYEDRILVGSKKSDASGGAYLYRYDGNVWVESGKVTPNNGSSGDFFGSSVAMSLWDDRSTGGTTLQDVGVALVGSYLNDEMGEDSGSLYSYSVCDA</sequence>
<dbReference type="AlphaFoldDB" id="B8CD85"/>
<organism evidence="7 8">
    <name type="scientific">Thalassiosira pseudonana</name>
    <name type="common">Marine diatom</name>
    <name type="synonym">Cyclotella nana</name>
    <dbReference type="NCBI Taxonomy" id="35128"/>
    <lineage>
        <taxon>Eukaryota</taxon>
        <taxon>Sar</taxon>
        <taxon>Stramenopiles</taxon>
        <taxon>Ochrophyta</taxon>
        <taxon>Bacillariophyta</taxon>
        <taxon>Coscinodiscophyceae</taxon>
        <taxon>Thalassiosirophycidae</taxon>
        <taxon>Thalassiosirales</taxon>
        <taxon>Thalassiosiraceae</taxon>
        <taxon>Thalassiosira</taxon>
    </lineage>
</organism>